<name>A0ABW7KJX7_9NOCA</name>
<dbReference type="EMBL" id="JBIMSN010000026">
    <property type="protein sequence ID" value="MFH5228356.1"/>
    <property type="molecule type" value="Genomic_DNA"/>
</dbReference>
<accession>A0ABW7KJX7</accession>
<comment type="caution">
    <text evidence="3">The sequence shown here is derived from an EMBL/GenBank/DDBJ whole genome shotgun (WGS) entry which is preliminary data.</text>
</comment>
<reference evidence="4 5" key="1">
    <citation type="submission" date="2024-10" db="EMBL/GenBank/DDBJ databases">
        <authorList>
            <person name="Riesco R."/>
        </authorList>
    </citation>
    <scope>NUCLEOTIDE SEQUENCE [LARGE SCALE GENOMIC DNA]</scope>
    <source>
        <strain evidence="3 4">NCIMB 15448</strain>
        <strain evidence="2 5">NCIMB 15450</strain>
    </source>
</reference>
<keyword evidence="1" id="KW-0812">Transmembrane</keyword>
<gene>
    <name evidence="3" type="ORF">ACHIPV_04870</name>
    <name evidence="2" type="ORF">ACHIRB_07160</name>
</gene>
<feature type="transmembrane region" description="Helical" evidence="1">
    <location>
        <begin position="75"/>
        <end position="95"/>
    </location>
</feature>
<keyword evidence="1" id="KW-0472">Membrane</keyword>
<protein>
    <submittedName>
        <fullName evidence="3">Uncharacterized protein</fullName>
    </submittedName>
</protein>
<evidence type="ECO:0000313" key="4">
    <source>
        <dbReference type="Proteomes" id="UP001609176"/>
    </source>
</evidence>
<evidence type="ECO:0000313" key="3">
    <source>
        <dbReference type="EMBL" id="MFH5241217.1"/>
    </source>
</evidence>
<keyword evidence="1" id="KW-1133">Transmembrane helix</keyword>
<evidence type="ECO:0000313" key="5">
    <source>
        <dbReference type="Proteomes" id="UP001609219"/>
    </source>
</evidence>
<keyword evidence="5" id="KW-1185">Reference proteome</keyword>
<organism evidence="3 4">
    <name type="scientific">Antrihabitans spumae</name>
    <dbReference type="NCBI Taxonomy" id="3373370"/>
    <lineage>
        <taxon>Bacteria</taxon>
        <taxon>Bacillati</taxon>
        <taxon>Actinomycetota</taxon>
        <taxon>Actinomycetes</taxon>
        <taxon>Mycobacteriales</taxon>
        <taxon>Nocardiaceae</taxon>
        <taxon>Antrihabitans</taxon>
    </lineage>
</organism>
<evidence type="ECO:0000256" key="1">
    <source>
        <dbReference type="SAM" id="Phobius"/>
    </source>
</evidence>
<dbReference type="Proteomes" id="UP001609176">
    <property type="component" value="Unassembled WGS sequence"/>
</dbReference>
<dbReference type="RefSeq" id="WP_395127650.1">
    <property type="nucleotide sequence ID" value="NZ_JBIMSN010000026.1"/>
</dbReference>
<dbReference type="Proteomes" id="UP001609219">
    <property type="component" value="Unassembled WGS sequence"/>
</dbReference>
<proteinExistence type="predicted"/>
<sequence length="242" mass="26937">MAVIFAAVTTSTLAIAAPLMRSRIADRRGKQASMLIDHAETPGLESRVKDELLAQARDMIAWDAARRKYPDRRGFMSAMATLGVNAAIYLVISWPGFQPNSVLHGLSWFAWAAMMWAISRVVRKLCFLEADFARQKLSQITAGADIEAIEPLYPARAYILDRLKPRRRRNPELRLSPVAVLLRDAWELNTRSNTVSNAEFTEIVGGFVPRLESDDDWEVVGKVVGVTNINAAIRSRNGAASR</sequence>
<dbReference type="EMBL" id="JBIMSP010000005">
    <property type="protein sequence ID" value="MFH5241217.1"/>
    <property type="molecule type" value="Genomic_DNA"/>
</dbReference>
<evidence type="ECO:0000313" key="2">
    <source>
        <dbReference type="EMBL" id="MFH5228356.1"/>
    </source>
</evidence>
<feature type="transmembrane region" description="Helical" evidence="1">
    <location>
        <begin position="101"/>
        <end position="118"/>
    </location>
</feature>